<evidence type="ECO:0000256" key="3">
    <source>
        <dbReference type="ARBA" id="ARBA00047960"/>
    </source>
</evidence>
<dbReference type="GO" id="GO:0004364">
    <property type="term" value="F:glutathione transferase activity"/>
    <property type="evidence" value="ECO:0000318"/>
    <property type="project" value="GO_Central"/>
</dbReference>
<comment type="similarity">
    <text evidence="1 4">Belongs to the GST superfamily. Kappa family.</text>
</comment>
<evidence type="ECO:0000256" key="1">
    <source>
        <dbReference type="ARBA" id="ARBA00006494"/>
    </source>
</evidence>
<dbReference type="InterPro" id="IPR036249">
    <property type="entry name" value="Thioredoxin-like_sf"/>
</dbReference>
<dbReference type="EC" id="2.5.1.18" evidence="4"/>
<evidence type="ECO:0000313" key="7">
    <source>
        <dbReference type="EMBL" id="ESN95095.1"/>
    </source>
</evidence>
<evidence type="ECO:0000256" key="2">
    <source>
        <dbReference type="ARBA" id="ARBA00022679"/>
    </source>
</evidence>
<dbReference type="EMBL" id="AMQM01006913">
    <property type="status" value="NOT_ANNOTATED_CDS"/>
    <property type="molecule type" value="Genomic_DNA"/>
</dbReference>
<dbReference type="FunFam" id="3.40.30.10:FF:000096">
    <property type="entry name" value="Glutathione S-transferase kappa"/>
    <property type="match status" value="1"/>
</dbReference>
<proteinExistence type="inferred from homology"/>
<dbReference type="OrthoDB" id="4664297at2759"/>
<dbReference type="InParanoid" id="T1G6L2"/>
<dbReference type="PANTHER" id="PTHR42943">
    <property type="entry name" value="GLUTATHIONE S-TRANSFERASE KAPPA"/>
    <property type="match status" value="1"/>
</dbReference>
<gene>
    <name evidence="8" type="primary">20216709</name>
    <name evidence="7" type="ORF">HELRODRAFT_87059</name>
</gene>
<dbReference type="Gene3D" id="3.40.30.10">
    <property type="entry name" value="Glutaredoxin"/>
    <property type="match status" value="1"/>
</dbReference>
<dbReference type="GO" id="GO:0005777">
    <property type="term" value="C:peroxisome"/>
    <property type="evidence" value="ECO:0000318"/>
    <property type="project" value="GO_Central"/>
</dbReference>
<evidence type="ECO:0000256" key="4">
    <source>
        <dbReference type="PIRNR" id="PIRNR006386"/>
    </source>
</evidence>
<name>T1G6L2_HELRO</name>
<organism evidence="8 9">
    <name type="scientific">Helobdella robusta</name>
    <name type="common">Californian leech</name>
    <dbReference type="NCBI Taxonomy" id="6412"/>
    <lineage>
        <taxon>Eukaryota</taxon>
        <taxon>Metazoa</taxon>
        <taxon>Spiralia</taxon>
        <taxon>Lophotrochozoa</taxon>
        <taxon>Annelida</taxon>
        <taxon>Clitellata</taxon>
        <taxon>Hirudinea</taxon>
        <taxon>Rhynchobdellida</taxon>
        <taxon>Glossiphoniidae</taxon>
        <taxon>Helobdella</taxon>
    </lineage>
</organism>
<dbReference type="InterPro" id="IPR051924">
    <property type="entry name" value="GST_Kappa/NadH"/>
</dbReference>
<dbReference type="EMBL" id="KB097542">
    <property type="protein sequence ID" value="ESN95095.1"/>
    <property type="molecule type" value="Genomic_DNA"/>
</dbReference>
<dbReference type="KEGG" id="hro:HELRODRAFT_87059"/>
<dbReference type="HOGENOM" id="CLU_069253_1_1_1"/>
<dbReference type="CTD" id="20216709"/>
<keyword evidence="2 4" id="KW-0808">Transferase</keyword>
<comment type="catalytic activity">
    <reaction evidence="3 4">
        <text>RX + glutathione = an S-substituted glutathione + a halide anion + H(+)</text>
        <dbReference type="Rhea" id="RHEA:16437"/>
        <dbReference type="ChEBI" id="CHEBI:15378"/>
        <dbReference type="ChEBI" id="CHEBI:16042"/>
        <dbReference type="ChEBI" id="CHEBI:17792"/>
        <dbReference type="ChEBI" id="CHEBI:57925"/>
        <dbReference type="ChEBI" id="CHEBI:90779"/>
        <dbReference type="EC" id="2.5.1.18"/>
    </reaction>
</comment>
<evidence type="ECO:0000313" key="8">
    <source>
        <dbReference type="EnsemblMetazoa" id="HelroP87059"/>
    </source>
</evidence>
<feature type="domain" description="DSBA-like thioredoxin" evidence="6">
    <location>
        <begin position="6"/>
        <end position="209"/>
    </location>
</feature>
<keyword evidence="9" id="KW-1185">Reference proteome</keyword>
<feature type="active site" description="Nucleophile" evidence="5">
    <location>
        <position position="14"/>
    </location>
</feature>
<dbReference type="InterPro" id="IPR014440">
    <property type="entry name" value="HCCAis_GSTk"/>
</dbReference>
<sequence length="210" mass="24332">MSKKSVKLFYDVVSPYSWIAFETLCRYRQKWSIDLIFKPFFLGAIMKESGNSPPMFVKNKALYMYQDLQRLSKFYEIPLKTPYDLKKVMIEQGTLRAQQLVTAVQLHQSDLVEAISRELWLRIWSKREDIYEKASLKEALLKVGLNESTSDELLNFAETREVKDKLRSTTKEALDLKAFGSPMILVNDENGAEHFLFGSDRMELLASIIG</sequence>
<dbReference type="RefSeq" id="XP_009026712.1">
    <property type="nucleotide sequence ID" value="XM_009028464.1"/>
</dbReference>
<dbReference type="GO" id="GO:0006749">
    <property type="term" value="P:glutathione metabolic process"/>
    <property type="evidence" value="ECO:0000318"/>
    <property type="project" value="GO_Central"/>
</dbReference>
<dbReference type="SUPFAM" id="SSF52833">
    <property type="entry name" value="Thioredoxin-like"/>
    <property type="match status" value="1"/>
</dbReference>
<dbReference type="OMA" id="ECTNSKG"/>
<dbReference type="STRING" id="6412.T1G6L2"/>
<dbReference type="eggNOG" id="ENOG502RH77">
    <property type="taxonomic scope" value="Eukaryota"/>
</dbReference>
<dbReference type="Proteomes" id="UP000015101">
    <property type="component" value="Unassembled WGS sequence"/>
</dbReference>
<dbReference type="GO" id="GO:0004602">
    <property type="term" value="F:glutathione peroxidase activity"/>
    <property type="evidence" value="ECO:0000318"/>
    <property type="project" value="GO_Central"/>
</dbReference>
<dbReference type="GeneID" id="20216709"/>
<evidence type="ECO:0000313" key="9">
    <source>
        <dbReference type="Proteomes" id="UP000015101"/>
    </source>
</evidence>
<dbReference type="Pfam" id="PF01323">
    <property type="entry name" value="DSBA"/>
    <property type="match status" value="1"/>
</dbReference>
<protein>
    <recommendedName>
        <fullName evidence="4">Glutathione S-transferase kappa</fullName>
        <ecNumber evidence="4">2.5.1.18</ecNumber>
    </recommendedName>
</protein>
<dbReference type="EnsemblMetazoa" id="HelroT87059">
    <property type="protein sequence ID" value="HelroP87059"/>
    <property type="gene ID" value="HelroG87059"/>
</dbReference>
<reference evidence="7 9" key="2">
    <citation type="journal article" date="2013" name="Nature">
        <title>Insights into bilaterian evolution from three spiralian genomes.</title>
        <authorList>
            <person name="Simakov O."/>
            <person name="Marletaz F."/>
            <person name="Cho S.J."/>
            <person name="Edsinger-Gonzales E."/>
            <person name="Havlak P."/>
            <person name="Hellsten U."/>
            <person name="Kuo D.H."/>
            <person name="Larsson T."/>
            <person name="Lv J."/>
            <person name="Arendt D."/>
            <person name="Savage R."/>
            <person name="Osoegawa K."/>
            <person name="de Jong P."/>
            <person name="Grimwood J."/>
            <person name="Chapman J.A."/>
            <person name="Shapiro H."/>
            <person name="Aerts A."/>
            <person name="Otillar R.P."/>
            <person name="Terry A.Y."/>
            <person name="Boore J.L."/>
            <person name="Grigoriev I.V."/>
            <person name="Lindberg D.R."/>
            <person name="Seaver E.C."/>
            <person name="Weisblat D.A."/>
            <person name="Putnam N.H."/>
            <person name="Rokhsar D.S."/>
        </authorList>
    </citation>
    <scope>NUCLEOTIDE SEQUENCE</scope>
</reference>
<dbReference type="GO" id="GO:0005739">
    <property type="term" value="C:mitochondrion"/>
    <property type="evidence" value="ECO:0000318"/>
    <property type="project" value="GO_Central"/>
</dbReference>
<dbReference type="PIRSF" id="PIRSF006386">
    <property type="entry name" value="HCCAis_GSTk"/>
    <property type="match status" value="1"/>
</dbReference>
<evidence type="ECO:0000256" key="5">
    <source>
        <dbReference type="PIRSR" id="PIRSR006386-1"/>
    </source>
</evidence>
<reference evidence="9" key="1">
    <citation type="submission" date="2012-12" db="EMBL/GenBank/DDBJ databases">
        <authorList>
            <person name="Hellsten U."/>
            <person name="Grimwood J."/>
            <person name="Chapman J.A."/>
            <person name="Shapiro H."/>
            <person name="Aerts A."/>
            <person name="Otillar R.P."/>
            <person name="Terry A.Y."/>
            <person name="Boore J.L."/>
            <person name="Simakov O."/>
            <person name="Marletaz F."/>
            <person name="Cho S.-J."/>
            <person name="Edsinger-Gonzales E."/>
            <person name="Havlak P."/>
            <person name="Kuo D.-H."/>
            <person name="Larsson T."/>
            <person name="Lv J."/>
            <person name="Arendt D."/>
            <person name="Savage R."/>
            <person name="Osoegawa K."/>
            <person name="de Jong P."/>
            <person name="Lindberg D.R."/>
            <person name="Seaver E.C."/>
            <person name="Weisblat D.A."/>
            <person name="Putnam N.H."/>
            <person name="Grigoriev I.V."/>
            <person name="Rokhsar D.S."/>
        </authorList>
    </citation>
    <scope>NUCLEOTIDE SEQUENCE</scope>
</reference>
<accession>T1G6L2</accession>
<dbReference type="AlphaFoldDB" id="T1G6L2"/>
<reference evidence="8" key="3">
    <citation type="submission" date="2015-06" db="UniProtKB">
        <authorList>
            <consortium name="EnsemblMetazoa"/>
        </authorList>
    </citation>
    <scope>IDENTIFICATION</scope>
</reference>
<dbReference type="InterPro" id="IPR001853">
    <property type="entry name" value="DSBA-like_thioredoxin_dom"/>
</dbReference>
<evidence type="ECO:0000259" key="6">
    <source>
        <dbReference type="Pfam" id="PF01323"/>
    </source>
</evidence>
<dbReference type="PANTHER" id="PTHR42943:SF2">
    <property type="entry name" value="GLUTATHIONE S-TRANSFERASE KAPPA 1"/>
    <property type="match status" value="1"/>
</dbReference>